<dbReference type="InterPro" id="IPR000581">
    <property type="entry name" value="ILV_EDD_N"/>
</dbReference>
<dbReference type="NCBIfam" id="NF004784">
    <property type="entry name" value="PRK06131.1"/>
    <property type="match status" value="1"/>
</dbReference>
<name>A0ABU8VC01_9BURK</name>
<dbReference type="Gene3D" id="3.50.30.80">
    <property type="entry name" value="IlvD/EDD C-terminal domain-like"/>
    <property type="match status" value="1"/>
</dbReference>
<accession>A0ABU8VC01</accession>
<evidence type="ECO:0000256" key="2">
    <source>
        <dbReference type="ARBA" id="ARBA00022723"/>
    </source>
</evidence>
<evidence type="ECO:0000256" key="4">
    <source>
        <dbReference type="ARBA" id="ARBA00023014"/>
    </source>
</evidence>
<keyword evidence="9" id="KW-1185">Reference proteome</keyword>
<feature type="domain" description="Dihydroxy-acid/6-phosphogluconate dehydratase N-terminal" evidence="6">
    <location>
        <begin position="57"/>
        <end position="369"/>
    </location>
</feature>
<evidence type="ECO:0000313" key="8">
    <source>
        <dbReference type="EMBL" id="MEJ8811001.1"/>
    </source>
</evidence>
<dbReference type="EMBL" id="JBBKZU010000003">
    <property type="protein sequence ID" value="MEJ8811001.1"/>
    <property type="molecule type" value="Genomic_DNA"/>
</dbReference>
<dbReference type="PROSITE" id="PS00886">
    <property type="entry name" value="ILVD_EDD_1"/>
    <property type="match status" value="1"/>
</dbReference>
<comment type="caution">
    <text evidence="8">The sequence shown here is derived from an EMBL/GenBank/DDBJ whole genome shotgun (WGS) entry which is preliminary data.</text>
</comment>
<comment type="similarity">
    <text evidence="1">Belongs to the IlvD/Edd family.</text>
</comment>
<dbReference type="EC" id="4.2.1.-" evidence="8"/>
<dbReference type="RefSeq" id="WP_340356320.1">
    <property type="nucleotide sequence ID" value="NZ_JBBKZU010000003.1"/>
</dbReference>
<organism evidence="8 9">
    <name type="scientific">Variovorax ureilyticus</name>
    <dbReference type="NCBI Taxonomy" id="1836198"/>
    <lineage>
        <taxon>Bacteria</taxon>
        <taxon>Pseudomonadati</taxon>
        <taxon>Pseudomonadota</taxon>
        <taxon>Betaproteobacteria</taxon>
        <taxon>Burkholderiales</taxon>
        <taxon>Comamonadaceae</taxon>
        <taxon>Variovorax</taxon>
    </lineage>
</organism>
<evidence type="ECO:0000259" key="7">
    <source>
        <dbReference type="Pfam" id="PF24877"/>
    </source>
</evidence>
<gene>
    <name evidence="8" type="ORF">WKW77_07965</name>
</gene>
<dbReference type="SUPFAM" id="SSF143975">
    <property type="entry name" value="IlvD/EDD N-terminal domain-like"/>
    <property type="match status" value="1"/>
</dbReference>
<protein>
    <submittedName>
        <fullName evidence="8">IlvD/Edd family dehydratase</fullName>
        <ecNumber evidence="8">4.2.1.-</ecNumber>
    </submittedName>
</protein>
<evidence type="ECO:0000313" key="9">
    <source>
        <dbReference type="Proteomes" id="UP001365846"/>
    </source>
</evidence>
<feature type="domain" description="Dihydroxy-acid/6-phosphogluconate dehydratase C-terminal" evidence="7">
    <location>
        <begin position="379"/>
        <end position="586"/>
    </location>
</feature>
<keyword evidence="4" id="KW-0411">Iron-sulfur</keyword>
<evidence type="ECO:0000256" key="1">
    <source>
        <dbReference type="ARBA" id="ARBA00006486"/>
    </source>
</evidence>
<keyword evidence="2" id="KW-0479">Metal-binding</keyword>
<dbReference type="SUPFAM" id="SSF52016">
    <property type="entry name" value="LeuD/IlvD-like"/>
    <property type="match status" value="1"/>
</dbReference>
<dbReference type="PANTHER" id="PTHR43183:SF1">
    <property type="entry name" value="HYPOTHETICAL DIHYDROXY-ACID DEHYDRATASE (EUROFUNG)-RELATED"/>
    <property type="match status" value="1"/>
</dbReference>
<proteinExistence type="inferred from homology"/>
<dbReference type="InterPro" id="IPR042096">
    <property type="entry name" value="Dihydro-acid_dehy_C"/>
</dbReference>
<sequence length="609" mass="66335">MTPKKKKNAKASTGQTPKFKLRSQAWFDNPANADMTALYLERTMNFGMGFDELQSGRPIIGIAQTGSDIAPCNRHHLVLAERVREGIRDAGGIAFEFPIHPIQETCKRPTAALDRNLQYLSLVEVLYGYPIDGVVLTTGCDKTTPAQLMAAATVDIPAIALNSGPMLNGWYEGERTGSGTIVWRAREMMAAGKIGYQEFLKLVASSAPSTGHCNTMGTASTMNSLAEALGMTLPGSAAIPAPYRDRQEMAYMTGKRIVEMVREDLKPSDILTREAFENAIVVNSALGGSTNAPVHLNAIARHIGVELTTDDWEKHGYKIPLLVNLQPAGEYLGEDYYRAGGLPAVVAELVAQKKIKPAMTANGKTLAENCEGKFTSDRKVIFPYNKPMKKNAGFLNLKGNLFDSAIMKTSVITAEFHSRYLEDPNDPMAFEGTAIVFDGPEDYHARIDDPKMKIDERSVLFMRGVGPVGYPGAAEVVNMRAPSYLLKKGITALPCIGDGRQSGTSGSPSILNASPEAATGGGLALVRTGDRVRIDLKKRTANMLVSDEELAKRRAELEKQGGYPYPKSQTPWQEIQRAVVDELSEGMVLKPAVKYQRIHATFGIPRDNH</sequence>
<evidence type="ECO:0000256" key="5">
    <source>
        <dbReference type="ARBA" id="ARBA00023239"/>
    </source>
</evidence>
<evidence type="ECO:0000259" key="6">
    <source>
        <dbReference type="Pfam" id="PF00920"/>
    </source>
</evidence>
<dbReference type="GO" id="GO:0016829">
    <property type="term" value="F:lyase activity"/>
    <property type="evidence" value="ECO:0007669"/>
    <property type="project" value="UniProtKB-KW"/>
</dbReference>
<dbReference type="PANTHER" id="PTHR43183">
    <property type="entry name" value="HYPOTHETICAL DIHYDROXYACID DEHYDRATASE (EUROFUNG)-RELATED"/>
    <property type="match status" value="1"/>
</dbReference>
<dbReference type="Proteomes" id="UP001365846">
    <property type="component" value="Unassembled WGS sequence"/>
</dbReference>
<dbReference type="InterPro" id="IPR037237">
    <property type="entry name" value="IlvD/EDD_N"/>
</dbReference>
<dbReference type="InterPro" id="IPR056740">
    <property type="entry name" value="ILV_EDD_C"/>
</dbReference>
<reference evidence="8 9" key="1">
    <citation type="submission" date="2024-03" db="EMBL/GenBank/DDBJ databases">
        <title>Novel species of the genus Variovorax.</title>
        <authorList>
            <person name="Liu Q."/>
            <person name="Xin Y.-H."/>
        </authorList>
    </citation>
    <scope>NUCLEOTIDE SEQUENCE [LARGE SCALE GENOMIC DNA]</scope>
    <source>
        <strain evidence="8 9">KACC 18899</strain>
    </source>
</reference>
<dbReference type="NCBIfam" id="NF009560">
    <property type="entry name" value="PRK13017.1"/>
    <property type="match status" value="1"/>
</dbReference>
<dbReference type="Pfam" id="PF00920">
    <property type="entry name" value="ILVD_EDD_N"/>
    <property type="match status" value="1"/>
</dbReference>
<dbReference type="InterPro" id="IPR052352">
    <property type="entry name" value="Sugar_Degrad_Dehydratases"/>
</dbReference>
<dbReference type="InterPro" id="IPR020558">
    <property type="entry name" value="DiOHA_6PGluconate_deHydtase_CS"/>
</dbReference>
<keyword evidence="5 8" id="KW-0456">Lyase</keyword>
<keyword evidence="3" id="KW-0408">Iron</keyword>
<dbReference type="Pfam" id="PF24877">
    <property type="entry name" value="ILV_EDD_C"/>
    <property type="match status" value="1"/>
</dbReference>
<evidence type="ECO:0000256" key="3">
    <source>
        <dbReference type="ARBA" id="ARBA00023004"/>
    </source>
</evidence>